<evidence type="ECO:0008006" key="7">
    <source>
        <dbReference type="Google" id="ProtNLM"/>
    </source>
</evidence>
<comment type="caution">
    <text evidence="4">The sequence shown here is derived from an EMBL/GenBank/DDBJ whole genome shotgun (WGS) entry which is preliminary data.</text>
</comment>
<keyword evidence="2 3" id="KW-0802">TPR repeat</keyword>
<dbReference type="EMBL" id="CAJOBA010078983">
    <property type="protein sequence ID" value="CAF4432085.1"/>
    <property type="molecule type" value="Genomic_DNA"/>
</dbReference>
<evidence type="ECO:0000313" key="6">
    <source>
        <dbReference type="Proteomes" id="UP000677228"/>
    </source>
</evidence>
<dbReference type="Proteomes" id="UP000682733">
    <property type="component" value="Unassembled WGS sequence"/>
</dbReference>
<evidence type="ECO:0000256" key="2">
    <source>
        <dbReference type="ARBA" id="ARBA00022803"/>
    </source>
</evidence>
<dbReference type="Pfam" id="PF13424">
    <property type="entry name" value="TPR_12"/>
    <property type="match status" value="1"/>
</dbReference>
<accession>A0A8S2G3Q5</accession>
<dbReference type="AlphaFoldDB" id="A0A8S2G3Q5"/>
<gene>
    <name evidence="4" type="ORF">OVA965_LOCUS42902</name>
    <name evidence="5" type="ORF">TMI583_LOCUS44953</name>
</gene>
<dbReference type="InterPro" id="IPR011990">
    <property type="entry name" value="TPR-like_helical_dom_sf"/>
</dbReference>
<keyword evidence="1" id="KW-0677">Repeat</keyword>
<proteinExistence type="predicted"/>
<evidence type="ECO:0000256" key="1">
    <source>
        <dbReference type="ARBA" id="ARBA00022737"/>
    </source>
</evidence>
<reference evidence="4" key="1">
    <citation type="submission" date="2021-02" db="EMBL/GenBank/DDBJ databases">
        <authorList>
            <person name="Nowell W R."/>
        </authorList>
    </citation>
    <scope>NUCLEOTIDE SEQUENCE</scope>
</reference>
<dbReference type="PANTHER" id="PTHR45641">
    <property type="entry name" value="TETRATRICOPEPTIDE REPEAT PROTEIN (AFU_ORTHOLOGUE AFUA_6G03870)"/>
    <property type="match status" value="1"/>
</dbReference>
<dbReference type="SUPFAM" id="SSF48452">
    <property type="entry name" value="TPR-like"/>
    <property type="match status" value="1"/>
</dbReference>
<feature type="repeat" description="TPR" evidence="3">
    <location>
        <begin position="46"/>
        <end position="79"/>
    </location>
</feature>
<evidence type="ECO:0000313" key="4">
    <source>
        <dbReference type="EMBL" id="CAF1615815.1"/>
    </source>
</evidence>
<evidence type="ECO:0000256" key="3">
    <source>
        <dbReference type="PROSITE-ProRule" id="PRU00339"/>
    </source>
</evidence>
<name>A0A8S2G3Q5_9BILA</name>
<sequence length="132" mass="15484">MGGLTIFESYSPVGANVYYGTDDYLKTVYYYKLALDCERSDLSSVATTYRSLGDVYTKQFELNQALIQYEKALELQTMYFDPNHQHFTLLYNSFAMVYGCLNKYDIAEECIKKHNEYLMLQTTQYFSVQRAR</sequence>
<protein>
    <recommendedName>
        <fullName evidence="7">Tetratricopeptide repeat protein</fullName>
    </recommendedName>
</protein>
<dbReference type="EMBL" id="CAJNOK010054451">
    <property type="protein sequence ID" value="CAF1615815.1"/>
    <property type="molecule type" value="Genomic_DNA"/>
</dbReference>
<dbReference type="InterPro" id="IPR019734">
    <property type="entry name" value="TPR_rpt"/>
</dbReference>
<evidence type="ECO:0000313" key="5">
    <source>
        <dbReference type="EMBL" id="CAF4432085.1"/>
    </source>
</evidence>
<dbReference type="Gene3D" id="1.25.40.10">
    <property type="entry name" value="Tetratricopeptide repeat domain"/>
    <property type="match status" value="1"/>
</dbReference>
<dbReference type="Proteomes" id="UP000677228">
    <property type="component" value="Unassembled WGS sequence"/>
</dbReference>
<organism evidence="4 6">
    <name type="scientific">Didymodactylos carnosus</name>
    <dbReference type="NCBI Taxonomy" id="1234261"/>
    <lineage>
        <taxon>Eukaryota</taxon>
        <taxon>Metazoa</taxon>
        <taxon>Spiralia</taxon>
        <taxon>Gnathifera</taxon>
        <taxon>Rotifera</taxon>
        <taxon>Eurotatoria</taxon>
        <taxon>Bdelloidea</taxon>
        <taxon>Philodinida</taxon>
        <taxon>Philodinidae</taxon>
        <taxon>Didymodactylos</taxon>
    </lineage>
</organism>
<dbReference type="PROSITE" id="PS50005">
    <property type="entry name" value="TPR"/>
    <property type="match status" value="1"/>
</dbReference>